<name>A0A1B2I8J8_9BACT</name>
<gene>
    <name evidence="2" type="ORF">BED41_14865</name>
</gene>
<dbReference type="STRING" id="1197717.BED41_14865"/>
<dbReference type="Proteomes" id="UP000093044">
    <property type="component" value="Chromosome"/>
</dbReference>
<dbReference type="SUPFAM" id="SSF46785">
    <property type="entry name" value="Winged helix' DNA-binding domain"/>
    <property type="match status" value="1"/>
</dbReference>
<dbReference type="OrthoDB" id="9808017at2"/>
<evidence type="ECO:0000313" key="2">
    <source>
        <dbReference type="EMBL" id="ANZ46272.1"/>
    </source>
</evidence>
<dbReference type="InterPro" id="IPR005149">
    <property type="entry name" value="Tscrpt_reg_PadR_N"/>
</dbReference>
<accession>A0A1B2I8J8</accession>
<organism evidence="2 3">
    <name type="scientific">Cloacibacillus porcorum</name>
    <dbReference type="NCBI Taxonomy" id="1197717"/>
    <lineage>
        <taxon>Bacteria</taxon>
        <taxon>Thermotogati</taxon>
        <taxon>Synergistota</taxon>
        <taxon>Synergistia</taxon>
        <taxon>Synergistales</taxon>
        <taxon>Synergistaceae</taxon>
        <taxon>Cloacibacillus</taxon>
    </lineage>
</organism>
<dbReference type="InterPro" id="IPR036388">
    <property type="entry name" value="WH-like_DNA-bd_sf"/>
</dbReference>
<sequence length="126" mass="14639">MRSNNMKKCACRGSFLERFIQPSILLLLNEEPMHGFSILKRLYKSDIMDYSSIDPTGLYRTLKKMEEAGLLASRLETENPLQTKRIYEITQEGRICLVFWKSTLLDYMAKIERLANAIPDKIEDGM</sequence>
<dbReference type="Pfam" id="PF03551">
    <property type="entry name" value="PadR"/>
    <property type="match status" value="1"/>
</dbReference>
<dbReference type="PANTHER" id="PTHR33169">
    <property type="entry name" value="PADR-FAMILY TRANSCRIPTIONAL REGULATOR"/>
    <property type="match status" value="1"/>
</dbReference>
<proteinExistence type="predicted"/>
<feature type="domain" description="Transcription regulator PadR N-terminal" evidence="1">
    <location>
        <begin position="24"/>
        <end position="95"/>
    </location>
</feature>
<dbReference type="AlphaFoldDB" id="A0A1B2I8J8"/>
<dbReference type="EMBL" id="CP016757">
    <property type="protein sequence ID" value="ANZ46272.1"/>
    <property type="molecule type" value="Genomic_DNA"/>
</dbReference>
<evidence type="ECO:0000259" key="1">
    <source>
        <dbReference type="Pfam" id="PF03551"/>
    </source>
</evidence>
<dbReference type="RefSeq" id="WP_066748106.1">
    <property type="nucleotide sequence ID" value="NZ_JAQYOR010000086.1"/>
</dbReference>
<dbReference type="PANTHER" id="PTHR33169:SF14">
    <property type="entry name" value="TRANSCRIPTIONAL REGULATOR RV3488"/>
    <property type="match status" value="1"/>
</dbReference>
<dbReference type="Gene3D" id="1.10.10.10">
    <property type="entry name" value="Winged helix-like DNA-binding domain superfamily/Winged helix DNA-binding domain"/>
    <property type="match status" value="1"/>
</dbReference>
<dbReference type="KEGG" id="cpor:BED41_14865"/>
<evidence type="ECO:0000313" key="3">
    <source>
        <dbReference type="Proteomes" id="UP000093044"/>
    </source>
</evidence>
<reference evidence="2" key="1">
    <citation type="submission" date="2016-08" db="EMBL/GenBank/DDBJ databases">
        <title>Complete genome of Cloacibacillus porcorum.</title>
        <authorList>
            <person name="Looft T."/>
            <person name="Bayles D.O."/>
            <person name="Alt D.P."/>
        </authorList>
    </citation>
    <scope>NUCLEOTIDE SEQUENCE [LARGE SCALE GENOMIC DNA]</scope>
    <source>
        <strain evidence="2">CL-84</strain>
    </source>
</reference>
<keyword evidence="3" id="KW-1185">Reference proteome</keyword>
<protein>
    <recommendedName>
        <fullName evidence="1">Transcription regulator PadR N-terminal domain-containing protein</fullName>
    </recommendedName>
</protein>
<dbReference type="InterPro" id="IPR036390">
    <property type="entry name" value="WH_DNA-bd_sf"/>
</dbReference>
<dbReference type="InterPro" id="IPR052509">
    <property type="entry name" value="Metal_resp_DNA-bind_regulator"/>
</dbReference>